<dbReference type="STRING" id="471855.Shel_22630"/>
<reference evidence="7 8" key="1">
    <citation type="journal article" date="2009" name="Stand. Genomic Sci.">
        <title>Complete genome sequence of Slackia heliotrinireducens type strain (RHS 1).</title>
        <authorList>
            <person name="Pukall R."/>
            <person name="Lapidus A."/>
            <person name="Nolan M."/>
            <person name="Copeland A."/>
            <person name="Glavina Del Rio T."/>
            <person name="Lucas S."/>
            <person name="Chen F."/>
            <person name="Tice H."/>
            <person name="Cheng J.F."/>
            <person name="Chertkov O."/>
            <person name="Bruce D."/>
            <person name="Goodwin L."/>
            <person name="Kuske C."/>
            <person name="Brettin T."/>
            <person name="Detter J.C."/>
            <person name="Han C."/>
            <person name="Pitluck S."/>
            <person name="Pati A."/>
            <person name="Mavrommatis K."/>
            <person name="Ivanova N."/>
            <person name="Ovchinnikova G."/>
            <person name="Chen A."/>
            <person name="Palaniappan K."/>
            <person name="Schneider S."/>
            <person name="Rohde M."/>
            <person name="Chain P."/>
            <person name="D'haeseleer P."/>
            <person name="Goker M."/>
            <person name="Bristow J."/>
            <person name="Eisen J.A."/>
            <person name="Markowitz V."/>
            <person name="Kyrpides N.C."/>
            <person name="Klenk H.P."/>
            <person name="Hugenholtz P."/>
        </authorList>
    </citation>
    <scope>NUCLEOTIDE SEQUENCE [LARGE SCALE GENOMIC DNA]</scope>
    <source>
        <strain evidence="8">ATCC 29202 / DSM 20476 / NCTC 11029 / RHS 1</strain>
    </source>
</reference>
<dbReference type="InterPro" id="IPR001647">
    <property type="entry name" value="HTH_TetR"/>
</dbReference>
<dbReference type="GO" id="GO:0003700">
    <property type="term" value="F:DNA-binding transcription factor activity"/>
    <property type="evidence" value="ECO:0007669"/>
    <property type="project" value="TreeGrafter"/>
</dbReference>
<gene>
    <name evidence="7" type="ordered locus">Shel_22630</name>
</gene>
<keyword evidence="1" id="KW-0678">Repressor</keyword>
<proteinExistence type="predicted"/>
<dbReference type="PANTHER" id="PTHR30055">
    <property type="entry name" value="HTH-TYPE TRANSCRIPTIONAL REGULATOR RUTR"/>
    <property type="match status" value="1"/>
</dbReference>
<evidence type="ECO:0000256" key="3">
    <source>
        <dbReference type="ARBA" id="ARBA00023125"/>
    </source>
</evidence>
<dbReference type="PRINTS" id="PR00455">
    <property type="entry name" value="HTHTETR"/>
</dbReference>
<dbReference type="RefSeq" id="WP_012799373.1">
    <property type="nucleotide sequence ID" value="NC_013165.1"/>
</dbReference>
<feature type="DNA-binding region" description="H-T-H motif" evidence="5">
    <location>
        <begin position="37"/>
        <end position="56"/>
    </location>
</feature>
<evidence type="ECO:0000259" key="6">
    <source>
        <dbReference type="PROSITE" id="PS50977"/>
    </source>
</evidence>
<dbReference type="EMBL" id="CP001684">
    <property type="protein sequence ID" value="ACV23273.1"/>
    <property type="molecule type" value="Genomic_DNA"/>
</dbReference>
<evidence type="ECO:0000256" key="5">
    <source>
        <dbReference type="PROSITE-ProRule" id="PRU00335"/>
    </source>
</evidence>
<evidence type="ECO:0000256" key="1">
    <source>
        <dbReference type="ARBA" id="ARBA00022491"/>
    </source>
</evidence>
<name>C7N151_SLAHD</name>
<dbReference type="SUPFAM" id="SSF46689">
    <property type="entry name" value="Homeodomain-like"/>
    <property type="match status" value="1"/>
</dbReference>
<dbReference type="PANTHER" id="PTHR30055:SF175">
    <property type="entry name" value="HTH-TYPE TRANSCRIPTIONAL REPRESSOR KSTR2"/>
    <property type="match status" value="1"/>
</dbReference>
<dbReference type="eggNOG" id="COG1309">
    <property type="taxonomic scope" value="Bacteria"/>
</dbReference>
<organism evidence="7 8">
    <name type="scientific">Slackia heliotrinireducens (strain ATCC 29202 / DSM 20476 / NCTC 11029 / RHS 1)</name>
    <name type="common">Peptococcus heliotrinreducens</name>
    <dbReference type="NCBI Taxonomy" id="471855"/>
    <lineage>
        <taxon>Bacteria</taxon>
        <taxon>Bacillati</taxon>
        <taxon>Actinomycetota</taxon>
        <taxon>Coriobacteriia</taxon>
        <taxon>Eggerthellales</taxon>
        <taxon>Eggerthellaceae</taxon>
        <taxon>Slackia</taxon>
    </lineage>
</organism>
<dbReference type="Gene3D" id="1.10.357.10">
    <property type="entry name" value="Tetracycline Repressor, domain 2"/>
    <property type="match status" value="1"/>
</dbReference>
<dbReference type="PROSITE" id="PS50977">
    <property type="entry name" value="HTH_TETR_2"/>
    <property type="match status" value="1"/>
</dbReference>
<dbReference type="InterPro" id="IPR050109">
    <property type="entry name" value="HTH-type_TetR-like_transc_reg"/>
</dbReference>
<evidence type="ECO:0000313" key="7">
    <source>
        <dbReference type="EMBL" id="ACV23273.1"/>
    </source>
</evidence>
<dbReference type="InterPro" id="IPR009057">
    <property type="entry name" value="Homeodomain-like_sf"/>
</dbReference>
<keyword evidence="3 5" id="KW-0238">DNA-binding</keyword>
<evidence type="ECO:0000256" key="2">
    <source>
        <dbReference type="ARBA" id="ARBA00023015"/>
    </source>
</evidence>
<keyword evidence="4" id="KW-0804">Transcription</keyword>
<dbReference type="KEGG" id="shi:Shel_22630"/>
<evidence type="ECO:0000313" key="8">
    <source>
        <dbReference type="Proteomes" id="UP000002026"/>
    </source>
</evidence>
<dbReference type="Proteomes" id="UP000002026">
    <property type="component" value="Chromosome"/>
</dbReference>
<dbReference type="AlphaFoldDB" id="C7N151"/>
<dbReference type="Pfam" id="PF00440">
    <property type="entry name" value="TetR_N"/>
    <property type="match status" value="1"/>
</dbReference>
<feature type="domain" description="HTH tetR-type" evidence="6">
    <location>
        <begin position="14"/>
        <end position="74"/>
    </location>
</feature>
<evidence type="ECO:0000256" key="4">
    <source>
        <dbReference type="ARBA" id="ARBA00023163"/>
    </source>
</evidence>
<dbReference type="GO" id="GO:0000976">
    <property type="term" value="F:transcription cis-regulatory region binding"/>
    <property type="evidence" value="ECO:0007669"/>
    <property type="project" value="TreeGrafter"/>
</dbReference>
<sequence>MAKPGRPRKDANAGDARQRIIDATVAIISQKGADAVTVRSVCEKSGLSNGTFYHHFANKDELMMEFVHDSLFGEAQLNHPLDQIAERICDLYLHLLHGYMGMGKDFMKSFYSTNNTALSAYMGTHDGAFAPGTIMEKSEVEMRAAQDAGLVDPAADAHTICCDICTIVKGCVFEWCLEDGRMDVEAALHRLVGNYLRPYLRG</sequence>
<accession>C7N151</accession>
<dbReference type="HOGENOM" id="CLU_069356_12_7_11"/>
<keyword evidence="8" id="KW-1185">Reference proteome</keyword>
<keyword evidence="2" id="KW-0805">Transcription regulation</keyword>
<protein>
    <submittedName>
        <fullName evidence="7">Transcriptional regulator</fullName>
    </submittedName>
</protein>